<organism evidence="1 2">
    <name type="scientific">Pyronema omphalodes (strain CBS 100304)</name>
    <name type="common">Pyronema confluens</name>
    <dbReference type="NCBI Taxonomy" id="1076935"/>
    <lineage>
        <taxon>Eukaryota</taxon>
        <taxon>Fungi</taxon>
        <taxon>Dikarya</taxon>
        <taxon>Ascomycota</taxon>
        <taxon>Pezizomycotina</taxon>
        <taxon>Pezizomycetes</taxon>
        <taxon>Pezizales</taxon>
        <taxon>Pyronemataceae</taxon>
        <taxon>Pyronema</taxon>
    </lineage>
</organism>
<proteinExistence type="predicted"/>
<dbReference type="EMBL" id="HF935596">
    <property type="protein sequence ID" value="CCX31405.1"/>
    <property type="molecule type" value="Genomic_DNA"/>
</dbReference>
<evidence type="ECO:0000313" key="2">
    <source>
        <dbReference type="Proteomes" id="UP000018144"/>
    </source>
</evidence>
<keyword evidence="2" id="KW-1185">Reference proteome</keyword>
<name>U4LQ05_PYROM</name>
<dbReference type="AlphaFoldDB" id="U4LQ05"/>
<dbReference type="Proteomes" id="UP000018144">
    <property type="component" value="Unassembled WGS sequence"/>
</dbReference>
<gene>
    <name evidence="1" type="ORF">PCON_10752</name>
</gene>
<sequence>MSMIGNRVAKFPRRGYDLLYGVWVTWRGGLVASLPGEGKSGSCNGQRSRVCLSQTGRDSSVWGK</sequence>
<accession>U4LQ05</accession>
<reference evidence="1 2" key="1">
    <citation type="journal article" date="2013" name="PLoS Genet.">
        <title>The genome and development-dependent transcriptomes of Pyronema confluens: a window into fungal evolution.</title>
        <authorList>
            <person name="Traeger S."/>
            <person name="Altegoer F."/>
            <person name="Freitag M."/>
            <person name="Gabaldon T."/>
            <person name="Kempken F."/>
            <person name="Kumar A."/>
            <person name="Marcet-Houben M."/>
            <person name="Poggeler S."/>
            <person name="Stajich J.E."/>
            <person name="Nowrousian M."/>
        </authorList>
    </citation>
    <scope>NUCLEOTIDE SEQUENCE [LARGE SCALE GENOMIC DNA]</scope>
    <source>
        <strain evidence="2">CBS 100304</strain>
        <tissue evidence="1">Vegetative mycelium</tissue>
    </source>
</reference>
<protein>
    <submittedName>
        <fullName evidence="1">Uncharacterized protein</fullName>
    </submittedName>
</protein>
<evidence type="ECO:0000313" key="1">
    <source>
        <dbReference type="EMBL" id="CCX31405.1"/>
    </source>
</evidence>